<dbReference type="PANTHER" id="PTHR33096:SF1">
    <property type="entry name" value="CXC1-LIKE CYSTEINE CLUSTER ASSOCIATED WITH KDZ TRANSPOSASES DOMAIN-CONTAINING PROTEIN"/>
    <property type="match status" value="1"/>
</dbReference>
<evidence type="ECO:0000256" key="1">
    <source>
        <dbReference type="SAM" id="Phobius"/>
    </source>
</evidence>
<dbReference type="PANTHER" id="PTHR33096">
    <property type="entry name" value="CXC2 DOMAIN-CONTAINING PROTEIN"/>
    <property type="match status" value="1"/>
</dbReference>
<keyword evidence="1" id="KW-1133">Transmembrane helix</keyword>
<dbReference type="InterPro" id="IPR040521">
    <property type="entry name" value="KDZ"/>
</dbReference>
<dbReference type="Proteomes" id="UP001383192">
    <property type="component" value="Unassembled WGS sequence"/>
</dbReference>
<evidence type="ECO:0000313" key="3">
    <source>
        <dbReference type="EMBL" id="KAK7021051.1"/>
    </source>
</evidence>
<organism evidence="3 4">
    <name type="scientific">Paramarasmius palmivorus</name>
    <dbReference type="NCBI Taxonomy" id="297713"/>
    <lineage>
        <taxon>Eukaryota</taxon>
        <taxon>Fungi</taxon>
        <taxon>Dikarya</taxon>
        <taxon>Basidiomycota</taxon>
        <taxon>Agaricomycotina</taxon>
        <taxon>Agaricomycetes</taxon>
        <taxon>Agaricomycetidae</taxon>
        <taxon>Agaricales</taxon>
        <taxon>Marasmiineae</taxon>
        <taxon>Marasmiaceae</taxon>
        <taxon>Paramarasmius</taxon>
    </lineage>
</organism>
<keyword evidence="1" id="KW-0812">Transmembrane</keyword>
<accession>A0AAW0B4S3</accession>
<dbReference type="AlphaFoldDB" id="A0AAW0B4S3"/>
<gene>
    <name evidence="3" type="ORF">VNI00_017540</name>
</gene>
<dbReference type="CDD" id="cd19757">
    <property type="entry name" value="Bbox1"/>
    <property type="match status" value="1"/>
</dbReference>
<keyword evidence="4" id="KW-1185">Reference proteome</keyword>
<comment type="caution">
    <text evidence="3">The sequence shown here is derived from an EMBL/GenBank/DDBJ whole genome shotgun (WGS) entry which is preliminary data.</text>
</comment>
<dbReference type="Pfam" id="PF18803">
    <property type="entry name" value="CxC2"/>
    <property type="match status" value="1"/>
</dbReference>
<reference evidence="3 4" key="1">
    <citation type="submission" date="2024-01" db="EMBL/GenBank/DDBJ databases">
        <title>A draft genome for a cacao thread blight-causing isolate of Paramarasmius palmivorus.</title>
        <authorList>
            <person name="Baruah I.K."/>
            <person name="Bukari Y."/>
            <person name="Amoako-Attah I."/>
            <person name="Meinhardt L.W."/>
            <person name="Bailey B.A."/>
            <person name="Cohen S.P."/>
        </authorList>
    </citation>
    <scope>NUCLEOTIDE SEQUENCE [LARGE SCALE GENOMIC DNA]</scope>
    <source>
        <strain evidence="3 4">GH-12</strain>
    </source>
</reference>
<name>A0AAW0B4S3_9AGAR</name>
<sequence>MNRRKKNNYAARTQSASTYKSVQQHRTYISKGDYIQQKDIKVSVSNRLTTTQPELAETNSADAFFYDSPVCSVPCPPELNRNEDPGNLKVKAKRYRDSDAPLLTWKEKHREQYLKNHLESEGRGRLHNGLCSSCNAPNPTYRCLDCFGLRMYCKGCLLRIHHDQPLHHVQEWSQDTFFQSTSLRDLSLRIQLGHRSGHACDHREQGHKDFVIMHWNGLHYVNVDFCECSGSPDRVSQLMEIGWWPTSYKEPQSAATYEVLRNFHITNLQAHIPATDMYSSLEQMVDGTGLKKIPDRLQQFMDVVRQWRHIKMMKRSGRGHHPTGIAGTTPGEAAVVCRACPIEGVNIPSDWIKAPASEAWKYTLILTMDANFKQKARARPNDPNDPPLGPGFGCTVNHEEYLQEAVKHVKDSEEISHCVSFAAMHTANTRKSKGLRATGIGSVSCARHEILRPNGTGDLQKGERQFNMDWLFLSSIAFCVLLHIVISYDIACQWMIHFYSRITKLPKHLQMPLYRLLRFKVPKFHLPAHKDTCFARFAFHYTQGVGKVDGEAPERIWSVFNILAGSLSMMSAGGRWDTMDDHCNYCNWRKTVQLDTSLLKKLLRAITESVVYWRAFSAFNEALDIDHHDLIEQWKEQVIAWEKDNTKPCPYDLPNSAVTMAKTKKRLAEEDLEKERKGTASTASVTTMNGMVIEAMTIEEQQRSLSAKVASSKGTTHQQTDIQKRRTTLLRRIRKLREVQSAHTPSIRQYLETVDADVTVHPEDFPLLLPSDPCFDDSLRSTVFPSEVIDAEMELREAQACDALADLRNKLRARTVVAKYKKRKMCRSQGVYTRHRTLQDQISAKIRAARDTYNTARERLLRLKGQGEWTGVLRELHPEDIRGVNERIMADEEKAEFREAQIRAGADMKEIDDILDGVYGAPTVSLDPLKDRSDSARPAISWIWYTHSLRSTDPDLAKKEGASAEEIEASLRVEWCKARARACRAREELILVEEEMRRSIQFCTWKSRWWISQVGKCQDTTSWQAEGLKAYAIQQAYLEHQRGQAWTDRWQPVRARGQEVLQSLCETDNAVDKLSSLNKLVVDLDLDDEIDEVNVEDI</sequence>
<evidence type="ECO:0000313" key="4">
    <source>
        <dbReference type="Proteomes" id="UP001383192"/>
    </source>
</evidence>
<protein>
    <recommendedName>
        <fullName evidence="2">CxC2-like cysteine cluster KDZ transposase-associated domain-containing protein</fullName>
    </recommendedName>
</protein>
<keyword evidence="1" id="KW-0472">Membrane</keyword>
<dbReference type="InterPro" id="IPR041457">
    <property type="entry name" value="CxC2_KDZ-assoc"/>
</dbReference>
<feature type="domain" description="CxC2-like cysteine cluster KDZ transposase-associated" evidence="2">
    <location>
        <begin position="183"/>
        <end position="289"/>
    </location>
</feature>
<dbReference type="Pfam" id="PF18758">
    <property type="entry name" value="KDZ"/>
    <property type="match status" value="1"/>
</dbReference>
<proteinExistence type="predicted"/>
<evidence type="ECO:0000259" key="2">
    <source>
        <dbReference type="Pfam" id="PF18803"/>
    </source>
</evidence>
<feature type="transmembrane region" description="Helical" evidence="1">
    <location>
        <begin position="470"/>
        <end position="491"/>
    </location>
</feature>
<dbReference type="EMBL" id="JAYKXP010000177">
    <property type="protein sequence ID" value="KAK7021051.1"/>
    <property type="molecule type" value="Genomic_DNA"/>
</dbReference>